<name>A0A1M6UPQ2_XYLRU</name>
<dbReference type="OrthoDB" id="1056232at2"/>
<evidence type="ECO:0008006" key="3">
    <source>
        <dbReference type="Google" id="ProtNLM"/>
    </source>
</evidence>
<accession>A0A1M6UPQ2</accession>
<evidence type="ECO:0000313" key="2">
    <source>
        <dbReference type="Proteomes" id="UP000184130"/>
    </source>
</evidence>
<dbReference type="Proteomes" id="UP000184130">
    <property type="component" value="Unassembled WGS sequence"/>
</dbReference>
<gene>
    <name evidence="1" type="ORF">SAMN05216463_11047</name>
</gene>
<organism evidence="1 2">
    <name type="scientific">Xylanibacter ruminicola</name>
    <name type="common">Prevotella ruminicola</name>
    <dbReference type="NCBI Taxonomy" id="839"/>
    <lineage>
        <taxon>Bacteria</taxon>
        <taxon>Pseudomonadati</taxon>
        <taxon>Bacteroidota</taxon>
        <taxon>Bacteroidia</taxon>
        <taxon>Bacteroidales</taxon>
        <taxon>Prevotellaceae</taxon>
        <taxon>Xylanibacter</taxon>
    </lineage>
</organism>
<sequence length="853" mass="98135">MFCYQRSFGLPTEVVTLEQFRALITAPETIRKVREAREALARGDKNAYDRKKRGLPLAIFIGTFEESVKVMKDKNSGEEKAVSGCWRLQKHCRLNGLCVIDFDHVDEVNENDNQNDNPKRSLKEIWDEAYARLSDEDKARILFVFVTPSGHGLKVVFIADAAVGNLIDNQIVFSRKLGLNPDEACKDASRGAFLTTSEDIIYIDEERLITYQDDTFGEKYNEAYHQGHSQATISNTDNTDGTDKAVKTNTNLTNLTNPSDPNNPCSEKEYLGVPFKTIIEAWSKQRFSGSNVSRHEASVVLARDLYIMTDRDKQATLALLMAQKWVQEIVQERCEDVERTVNNATDYVAAQENENAKKGKVWLPKISKEMKAALEAVGAVESAEQNLQSQTSNLKPDDDVYAVLPLEEWAKELQEMAQYYPCLKELFLNVHPHKLPAVLFSSAALFGTLMTRAWYHFWYEPEIVRRLNYSIFIIGDPGAGKNIVEKFYKKIADPMIQADQCLIDAVNRYKEGRTERSTSTKAQKGEALKRPVVGIRVHPARTATGEFIRHMNAAIETVQGVPLNLHMFSFDAELDNVTKQNKGGDWKDREIMELKAFHNEEEGQMYANQESYTGMFNVYWNFIYTGTPYALHRKVNQRNFGTGMSTRLAVIPLPDKGLAKRNQVVDPNANETLKTWAYRLDKVEGELPIEPLNDETYDWQSSRMEIAEFNGDKADRTLLKRIPYYGIGISLPFILMRHWDEWQENHTLTMDDRDKRLCRLAMEIQYKCQQFYFGEMAFNYFADQNREFVQRRRTGRYEECFRKLPDEFKTQQFMDGFGVSQSAAQRSIARLQQDNLIERVKYGVYRKVLQELP</sequence>
<evidence type="ECO:0000313" key="1">
    <source>
        <dbReference type="EMBL" id="SHK71187.1"/>
    </source>
</evidence>
<dbReference type="EMBL" id="FRBD01000010">
    <property type="protein sequence ID" value="SHK71187.1"/>
    <property type="molecule type" value="Genomic_DNA"/>
</dbReference>
<protein>
    <recommendedName>
        <fullName evidence="3">VirE N-terminal domain-containing protein</fullName>
    </recommendedName>
</protein>
<dbReference type="AlphaFoldDB" id="A0A1M6UPQ2"/>
<reference evidence="1 2" key="1">
    <citation type="submission" date="2016-11" db="EMBL/GenBank/DDBJ databases">
        <authorList>
            <person name="Jaros S."/>
            <person name="Januszkiewicz K."/>
            <person name="Wedrychowicz H."/>
        </authorList>
    </citation>
    <scope>NUCLEOTIDE SEQUENCE [LARGE SCALE GENOMIC DNA]</scope>
    <source>
        <strain evidence="1 2">KHT3</strain>
    </source>
</reference>
<proteinExistence type="predicted"/>